<name>A0A5C6NZF9_9TELE</name>
<dbReference type="GO" id="GO:0042981">
    <property type="term" value="P:regulation of apoptotic process"/>
    <property type="evidence" value="ECO:0007669"/>
    <property type="project" value="InterPro"/>
</dbReference>
<dbReference type="AlphaFoldDB" id="A0A5C6NZF9"/>
<feature type="domain" description="CARD" evidence="1">
    <location>
        <begin position="1"/>
        <end position="75"/>
    </location>
</feature>
<protein>
    <recommendedName>
        <fullName evidence="1">CARD domain-containing protein</fullName>
    </recommendedName>
</protein>
<dbReference type="SUPFAM" id="SSF47986">
    <property type="entry name" value="DEATH domain"/>
    <property type="match status" value="1"/>
</dbReference>
<dbReference type="PROSITE" id="PS50209">
    <property type="entry name" value="CARD"/>
    <property type="match status" value="1"/>
</dbReference>
<keyword evidence="3" id="KW-1185">Reference proteome</keyword>
<proteinExistence type="predicted"/>
<dbReference type="EMBL" id="RHFK02000007">
    <property type="protein sequence ID" value="TWW72924.1"/>
    <property type="molecule type" value="Genomic_DNA"/>
</dbReference>
<dbReference type="Gene3D" id="1.10.533.10">
    <property type="entry name" value="Death Domain, Fas"/>
    <property type="match status" value="1"/>
</dbReference>
<evidence type="ECO:0000313" key="3">
    <source>
        <dbReference type="Proteomes" id="UP000324091"/>
    </source>
</evidence>
<reference evidence="2 3" key="1">
    <citation type="submission" date="2019-04" db="EMBL/GenBank/DDBJ databases">
        <title>Chromosome genome assembly for Takifugu flavidus.</title>
        <authorList>
            <person name="Xiao S."/>
        </authorList>
    </citation>
    <scope>NUCLEOTIDE SEQUENCE [LARGE SCALE GENOMIC DNA]</scope>
    <source>
        <strain evidence="2">HTHZ2018</strain>
        <tissue evidence="2">Muscle</tissue>
    </source>
</reference>
<evidence type="ECO:0000259" key="1">
    <source>
        <dbReference type="PROSITE" id="PS50209"/>
    </source>
</evidence>
<dbReference type="Proteomes" id="UP000324091">
    <property type="component" value="Chromosome 15"/>
</dbReference>
<dbReference type="InterPro" id="IPR011029">
    <property type="entry name" value="DEATH-like_dom_sf"/>
</dbReference>
<accession>A0A5C6NZF9</accession>
<sequence>MEAVRRNKTAIGTIFCADYGLILNKVDEKKLITRREYNNLKNINGEDIWGHVIALVDKIMNKGDATCEAFLNLLQTDDDIKSTYPELKNIQWSATIPLTQPVQSSSEDHFDGMSQECKRIRRVT</sequence>
<comment type="caution">
    <text evidence="2">The sequence shown here is derived from an EMBL/GenBank/DDBJ whole genome shotgun (WGS) entry which is preliminary data.</text>
</comment>
<dbReference type="InterPro" id="IPR001315">
    <property type="entry name" value="CARD"/>
</dbReference>
<organism evidence="2 3">
    <name type="scientific">Takifugu flavidus</name>
    <name type="common">sansaifugu</name>
    <dbReference type="NCBI Taxonomy" id="433684"/>
    <lineage>
        <taxon>Eukaryota</taxon>
        <taxon>Metazoa</taxon>
        <taxon>Chordata</taxon>
        <taxon>Craniata</taxon>
        <taxon>Vertebrata</taxon>
        <taxon>Euteleostomi</taxon>
        <taxon>Actinopterygii</taxon>
        <taxon>Neopterygii</taxon>
        <taxon>Teleostei</taxon>
        <taxon>Neoteleostei</taxon>
        <taxon>Acanthomorphata</taxon>
        <taxon>Eupercaria</taxon>
        <taxon>Tetraodontiformes</taxon>
        <taxon>Tetradontoidea</taxon>
        <taxon>Tetraodontidae</taxon>
        <taxon>Takifugu</taxon>
    </lineage>
</organism>
<gene>
    <name evidence="2" type="ORF">D4764_15G0003180</name>
</gene>
<evidence type="ECO:0000313" key="2">
    <source>
        <dbReference type="EMBL" id="TWW72924.1"/>
    </source>
</evidence>